<dbReference type="InterPro" id="IPR004815">
    <property type="entry name" value="Lon_bac/euk-typ"/>
</dbReference>
<evidence type="ECO:0000256" key="4">
    <source>
        <dbReference type="ARBA" id="ARBA00022741"/>
    </source>
</evidence>
<dbReference type="PRINTS" id="PR00830">
    <property type="entry name" value="ENDOLAPTASE"/>
</dbReference>
<evidence type="ECO:0000256" key="13">
    <source>
        <dbReference type="SAM" id="Coils"/>
    </source>
</evidence>
<evidence type="ECO:0000259" key="15">
    <source>
        <dbReference type="PROSITE" id="PS51786"/>
    </source>
</evidence>
<comment type="subunit">
    <text evidence="9 10">Homohexamer. Organized in a ring with a central cavity.</text>
</comment>
<dbReference type="InterPro" id="IPR003959">
    <property type="entry name" value="ATPase_AAA_core"/>
</dbReference>
<keyword evidence="7 9" id="KW-0067">ATP-binding</keyword>
<evidence type="ECO:0000256" key="10">
    <source>
        <dbReference type="PIRNR" id="PIRNR001174"/>
    </source>
</evidence>
<keyword evidence="13" id="KW-0175">Coiled coil</keyword>
<dbReference type="InterPro" id="IPR003111">
    <property type="entry name" value="Lon_prtase_N"/>
</dbReference>
<comment type="function">
    <text evidence="9">ATP-dependent serine protease that mediates the selective degradation of mutant and abnormal proteins as well as certain short-lived regulatory proteins. Required for cellular homeostasis and for survival from DNA damage and developmental changes induced by stress. Degrades polypeptides processively to yield small peptide fragments that are 5 to 10 amino acids long. Binds to DNA in a double-stranded, site-specific manner.</text>
</comment>
<evidence type="ECO:0000256" key="3">
    <source>
        <dbReference type="ARBA" id="ARBA00022670"/>
    </source>
</evidence>
<feature type="active site" evidence="9 11">
    <location>
        <position position="732"/>
    </location>
</feature>
<dbReference type="InterPro" id="IPR003593">
    <property type="entry name" value="AAA+_ATPase"/>
</dbReference>
<dbReference type="SUPFAM" id="SSF52540">
    <property type="entry name" value="P-loop containing nucleoside triphosphate hydrolases"/>
    <property type="match status" value="1"/>
</dbReference>
<dbReference type="HAMAP" id="MF_01973">
    <property type="entry name" value="lon_bact"/>
    <property type="match status" value="1"/>
</dbReference>
<dbReference type="NCBIfam" id="NF008053">
    <property type="entry name" value="PRK10787.1"/>
    <property type="match status" value="1"/>
</dbReference>
<keyword evidence="8 9" id="KW-0346">Stress response</keyword>
<dbReference type="Pfam" id="PF05362">
    <property type="entry name" value="Lon_C"/>
    <property type="match status" value="1"/>
</dbReference>
<dbReference type="Pfam" id="PF00004">
    <property type="entry name" value="AAA"/>
    <property type="match status" value="1"/>
</dbReference>
<dbReference type="EMBL" id="CP089983">
    <property type="protein sequence ID" value="WXB08814.1"/>
    <property type="molecule type" value="Genomic_DNA"/>
</dbReference>
<dbReference type="Proteomes" id="UP001374803">
    <property type="component" value="Chromosome"/>
</dbReference>
<dbReference type="SMART" id="SM00382">
    <property type="entry name" value="AAA"/>
    <property type="match status" value="1"/>
</dbReference>
<dbReference type="Pfam" id="PF02190">
    <property type="entry name" value="LON_substr_bdg"/>
    <property type="match status" value="1"/>
</dbReference>
<feature type="region of interest" description="Disordered" evidence="14">
    <location>
        <begin position="808"/>
        <end position="830"/>
    </location>
</feature>
<keyword evidence="6 9" id="KW-0720">Serine protease</keyword>
<evidence type="ECO:0000256" key="6">
    <source>
        <dbReference type="ARBA" id="ARBA00022825"/>
    </source>
</evidence>
<dbReference type="PROSITE" id="PS51787">
    <property type="entry name" value="LON_N"/>
    <property type="match status" value="1"/>
</dbReference>
<dbReference type="GO" id="GO:0004252">
    <property type="term" value="F:serine-type endopeptidase activity"/>
    <property type="evidence" value="ECO:0007669"/>
    <property type="project" value="UniProtKB-EC"/>
</dbReference>
<dbReference type="InterPro" id="IPR015947">
    <property type="entry name" value="PUA-like_sf"/>
</dbReference>
<evidence type="ECO:0000313" key="17">
    <source>
        <dbReference type="EMBL" id="WXB08814.1"/>
    </source>
</evidence>
<evidence type="ECO:0000256" key="9">
    <source>
        <dbReference type="HAMAP-Rule" id="MF_01973"/>
    </source>
</evidence>
<evidence type="ECO:0000256" key="2">
    <source>
        <dbReference type="ARBA" id="ARBA00022490"/>
    </source>
</evidence>
<dbReference type="Pfam" id="PF22667">
    <property type="entry name" value="Lon_lid"/>
    <property type="match status" value="1"/>
</dbReference>
<evidence type="ECO:0000259" key="16">
    <source>
        <dbReference type="PROSITE" id="PS51787"/>
    </source>
</evidence>
<dbReference type="PROSITE" id="PS01046">
    <property type="entry name" value="LON_SER"/>
    <property type="match status" value="1"/>
</dbReference>
<dbReference type="InterPro" id="IPR008269">
    <property type="entry name" value="Lon_proteolytic"/>
</dbReference>
<dbReference type="PANTHER" id="PTHR10046">
    <property type="entry name" value="ATP DEPENDENT LON PROTEASE FAMILY MEMBER"/>
    <property type="match status" value="1"/>
</dbReference>
<keyword evidence="3 9" id="KW-0645">Protease</keyword>
<dbReference type="InterPro" id="IPR046336">
    <property type="entry name" value="Lon_prtase_N_sf"/>
</dbReference>
<evidence type="ECO:0000256" key="7">
    <source>
        <dbReference type="ARBA" id="ARBA00022840"/>
    </source>
</evidence>
<dbReference type="InterPro" id="IPR027065">
    <property type="entry name" value="Lon_Prtase"/>
</dbReference>
<dbReference type="SUPFAM" id="SSF54211">
    <property type="entry name" value="Ribosomal protein S5 domain 2-like"/>
    <property type="match status" value="1"/>
</dbReference>
<feature type="domain" description="Lon N-terminal" evidence="16">
    <location>
        <begin position="8"/>
        <end position="202"/>
    </location>
</feature>
<organism evidence="17 18">
    <name type="scientific">Pendulispora rubella</name>
    <dbReference type="NCBI Taxonomy" id="2741070"/>
    <lineage>
        <taxon>Bacteria</taxon>
        <taxon>Pseudomonadati</taxon>
        <taxon>Myxococcota</taxon>
        <taxon>Myxococcia</taxon>
        <taxon>Myxococcales</taxon>
        <taxon>Sorangiineae</taxon>
        <taxon>Pendulisporaceae</taxon>
        <taxon>Pendulispora</taxon>
    </lineage>
</organism>
<reference evidence="17" key="1">
    <citation type="submission" date="2021-12" db="EMBL/GenBank/DDBJ databases">
        <title>Discovery of the Pendulisporaceae a myxobacterial family with distinct sporulation behavior and unique specialized metabolism.</title>
        <authorList>
            <person name="Garcia R."/>
            <person name="Popoff A."/>
            <person name="Bader C.D."/>
            <person name="Loehr J."/>
            <person name="Walesch S."/>
            <person name="Walt C."/>
            <person name="Boldt J."/>
            <person name="Bunk B."/>
            <person name="Haeckl F.J.F.P.J."/>
            <person name="Gunesch A.P."/>
            <person name="Birkelbach J."/>
            <person name="Nuebel U."/>
            <person name="Pietschmann T."/>
            <person name="Bach T."/>
            <person name="Mueller R."/>
        </authorList>
    </citation>
    <scope>NUCLEOTIDE SEQUENCE</scope>
    <source>
        <strain evidence="17">MSr11367</strain>
    </source>
</reference>
<dbReference type="Gene3D" id="3.40.50.300">
    <property type="entry name" value="P-loop containing nucleotide triphosphate hydrolases"/>
    <property type="match status" value="1"/>
</dbReference>
<comment type="induction">
    <text evidence="9">By heat shock.</text>
</comment>
<comment type="subcellular location">
    <subcellularLocation>
        <location evidence="1 9 10">Cytoplasm</location>
    </subcellularLocation>
</comment>
<name>A0ABZ2LD17_9BACT</name>
<dbReference type="PIRSF" id="PIRSF001174">
    <property type="entry name" value="Lon_proteas"/>
    <property type="match status" value="1"/>
</dbReference>
<feature type="domain" description="Lon proteolytic" evidence="15">
    <location>
        <begin position="602"/>
        <end position="783"/>
    </location>
</feature>
<evidence type="ECO:0000256" key="1">
    <source>
        <dbReference type="ARBA" id="ARBA00004496"/>
    </source>
</evidence>
<dbReference type="InterPro" id="IPR027543">
    <property type="entry name" value="Lon_bac"/>
</dbReference>
<dbReference type="InterPro" id="IPR027417">
    <property type="entry name" value="P-loop_NTPase"/>
</dbReference>
<feature type="binding site" evidence="9">
    <location>
        <begin position="356"/>
        <end position="363"/>
    </location>
    <ligand>
        <name>ATP</name>
        <dbReference type="ChEBI" id="CHEBI:30616"/>
    </ligand>
</feature>
<evidence type="ECO:0000256" key="12">
    <source>
        <dbReference type="RuleBase" id="RU000591"/>
    </source>
</evidence>
<evidence type="ECO:0000256" key="8">
    <source>
        <dbReference type="ARBA" id="ARBA00023016"/>
    </source>
</evidence>
<evidence type="ECO:0000256" key="11">
    <source>
        <dbReference type="PROSITE-ProRule" id="PRU01122"/>
    </source>
</evidence>
<evidence type="ECO:0000256" key="5">
    <source>
        <dbReference type="ARBA" id="ARBA00022801"/>
    </source>
</evidence>
<accession>A0ABZ2LD17</accession>
<keyword evidence="4 9" id="KW-0547">Nucleotide-binding</keyword>
<keyword evidence="18" id="KW-1185">Reference proteome</keyword>
<dbReference type="NCBIfam" id="TIGR00763">
    <property type="entry name" value="lon"/>
    <property type="match status" value="1"/>
</dbReference>
<dbReference type="SUPFAM" id="SSF88697">
    <property type="entry name" value="PUA domain-like"/>
    <property type="match status" value="1"/>
</dbReference>
<sequence length="830" mass="92708">MNNKRRIVPLLPLRDIVVFPHMGTRLFVGRERSINALDAAMVRDKEIFLAAQKDAKANEPVPDDIFAVGTLGAVRQLLRLPDGTVQVVVEGVKRARVRRYVQTDEFFLVEAEEIAETGTRTVEVEALMRSSQAAFEMYVKLNKKVQPEVLVEVQSVDDPARLADMIVANLLTIKLADKQALLECEDASKRLERLHELMQAEIEILQVEKKIRSRVKKQMEKTQKEYYLNEQMQAIQKELGGGERDEFKNEIQEIEDQIKTKRMSKEATAKVKKELKKLKMMHPTSAEATVVRNYIDWILSLPWYDKSEENYDLGAAEEILDEDHYGLKRIKERILEYLAVQALTKKLKGPVLCFVGPPGVGKTSLCKSIARATGRKFVRLSLGGVRDEAEIRGHRRTYIGAMPGKLIQSLKKAGTNNPVFLLDEVDKMSTDFRGDPAAALLEVLDGEQNDTFNDHYLDVDYDLSDVMFITTANTLSAIPVPLQDRMEIIQLSGYTEFEKLNIAVKYLVPRQKKECGLENVDFTVTESAIRTVIHHYTREAGVRSLEREIASICRKVARQVVNDSKDAEGGETKALAPIVVEAKSIPKYLGVPKYRLGKKEEHDEIGLTNGLSVTSNGGGELLACEVAVVSGKGKLAITGLLEKGMEESAHAAMSYVRSRAQILGLDADFYQKVDVHVHFPEFIRKDGPSAGVTMATSLASALIKVPVKRDLAMTGEITLRGRVLPIGGLKEKLLAAHRSGITTVIVPRENRKDLREVPRRVLRATRIVLVEHMDEVLREALCLDDPDSVFGKPRESWQYVDGELVVRGPGSPRVVPPPPVVDPEPAGTPH</sequence>
<gene>
    <name evidence="9 17" type="primary">lon</name>
    <name evidence="17" type="ORF">LVJ94_16435</name>
</gene>
<dbReference type="EC" id="3.4.21.53" evidence="9 10"/>
<comment type="similarity">
    <text evidence="9 10 11 12">Belongs to the peptidase S16 family.</text>
</comment>
<dbReference type="InterPro" id="IPR008268">
    <property type="entry name" value="Peptidase_S16_AS"/>
</dbReference>
<evidence type="ECO:0000256" key="14">
    <source>
        <dbReference type="SAM" id="MobiDB-lite"/>
    </source>
</evidence>
<proteinExistence type="evidence at transcript level"/>
<feature type="active site" evidence="9 11">
    <location>
        <position position="689"/>
    </location>
</feature>
<keyword evidence="5 9" id="KW-0378">Hydrolase</keyword>
<feature type="coiled-coil region" evidence="13">
    <location>
        <begin position="188"/>
        <end position="264"/>
    </location>
</feature>
<dbReference type="CDD" id="cd19500">
    <property type="entry name" value="RecA-like_Lon"/>
    <property type="match status" value="1"/>
</dbReference>
<dbReference type="SMART" id="SM00464">
    <property type="entry name" value="LON"/>
    <property type="match status" value="1"/>
</dbReference>
<dbReference type="InterPro" id="IPR014721">
    <property type="entry name" value="Ribsml_uS5_D2-typ_fold_subgr"/>
</dbReference>
<dbReference type="Gene3D" id="3.30.230.10">
    <property type="match status" value="1"/>
</dbReference>
<protein>
    <recommendedName>
        <fullName evidence="9 10">Lon protease</fullName>
        <ecNumber evidence="9 10">3.4.21.53</ecNumber>
    </recommendedName>
    <alternativeName>
        <fullName evidence="9">ATP-dependent protease La</fullName>
    </alternativeName>
</protein>
<dbReference type="Gene3D" id="2.30.130.40">
    <property type="entry name" value="LON domain-like"/>
    <property type="match status" value="1"/>
</dbReference>
<evidence type="ECO:0000313" key="18">
    <source>
        <dbReference type="Proteomes" id="UP001374803"/>
    </source>
</evidence>
<comment type="catalytic activity">
    <reaction evidence="9 10 11">
        <text>Hydrolysis of proteins in presence of ATP.</text>
        <dbReference type="EC" id="3.4.21.53"/>
    </reaction>
</comment>
<keyword evidence="2 9" id="KW-0963">Cytoplasm</keyword>
<dbReference type="Gene3D" id="1.20.5.5270">
    <property type="match status" value="1"/>
</dbReference>
<dbReference type="Gene3D" id="1.20.58.1480">
    <property type="match status" value="1"/>
</dbReference>
<dbReference type="Gene3D" id="1.10.8.60">
    <property type="match status" value="1"/>
</dbReference>
<dbReference type="PROSITE" id="PS51786">
    <property type="entry name" value="LON_PROTEOLYTIC"/>
    <property type="match status" value="1"/>
</dbReference>
<feature type="compositionally biased region" description="Pro residues" evidence="14">
    <location>
        <begin position="814"/>
        <end position="830"/>
    </location>
</feature>
<dbReference type="InterPro" id="IPR020568">
    <property type="entry name" value="Ribosomal_Su5_D2-typ_SF"/>
</dbReference>
<dbReference type="InterPro" id="IPR054594">
    <property type="entry name" value="Lon_lid"/>
</dbReference>